<keyword evidence="3" id="KW-1185">Reference proteome</keyword>
<evidence type="ECO:0000256" key="1">
    <source>
        <dbReference type="SAM" id="MobiDB-lite"/>
    </source>
</evidence>
<feature type="region of interest" description="Disordered" evidence="1">
    <location>
        <begin position="149"/>
        <end position="178"/>
    </location>
</feature>
<accession>A0A6G1CZA7</accession>
<evidence type="ECO:0000313" key="2">
    <source>
        <dbReference type="EMBL" id="KAF0905965.1"/>
    </source>
</evidence>
<feature type="compositionally biased region" description="Acidic residues" evidence="1">
    <location>
        <begin position="10"/>
        <end position="21"/>
    </location>
</feature>
<proteinExistence type="predicted"/>
<dbReference type="AlphaFoldDB" id="A0A6G1CZA7"/>
<name>A0A6G1CZA7_9ORYZ</name>
<feature type="region of interest" description="Disordered" evidence="1">
    <location>
        <begin position="8"/>
        <end position="32"/>
    </location>
</feature>
<comment type="caution">
    <text evidence="2">The sequence shown here is derived from an EMBL/GenBank/DDBJ whole genome shotgun (WGS) entry which is preliminary data.</text>
</comment>
<dbReference type="EMBL" id="SPHZ02000007">
    <property type="protein sequence ID" value="KAF0905965.1"/>
    <property type="molecule type" value="Genomic_DNA"/>
</dbReference>
<evidence type="ECO:0000313" key="3">
    <source>
        <dbReference type="Proteomes" id="UP000479710"/>
    </source>
</evidence>
<sequence>MDVLVLVPTGDDELGSADEDAASSSPCLARRQSPPLHSRVLAADEGDQVWRYGLECEAWSVGGATTTERSRGRALGVAAARLRASFGDSSVNASRRCRPAELPSALEARSGAALAAWREAATVSSMPCTGLAGEGSAIGRRSVPELMELRGASNSPPSSRISPSSSPSENSQSSCSELIDDGRFGGEWAHCCVAALAGVALGEEQGTAPGGVPAPWASLQA</sequence>
<organism evidence="2 3">
    <name type="scientific">Oryza meyeriana var. granulata</name>
    <dbReference type="NCBI Taxonomy" id="110450"/>
    <lineage>
        <taxon>Eukaryota</taxon>
        <taxon>Viridiplantae</taxon>
        <taxon>Streptophyta</taxon>
        <taxon>Embryophyta</taxon>
        <taxon>Tracheophyta</taxon>
        <taxon>Spermatophyta</taxon>
        <taxon>Magnoliopsida</taxon>
        <taxon>Liliopsida</taxon>
        <taxon>Poales</taxon>
        <taxon>Poaceae</taxon>
        <taxon>BOP clade</taxon>
        <taxon>Oryzoideae</taxon>
        <taxon>Oryzeae</taxon>
        <taxon>Oryzinae</taxon>
        <taxon>Oryza</taxon>
        <taxon>Oryza meyeriana</taxon>
    </lineage>
</organism>
<feature type="compositionally biased region" description="Low complexity" evidence="1">
    <location>
        <begin position="153"/>
        <end position="176"/>
    </location>
</feature>
<gene>
    <name evidence="2" type="ORF">E2562_008987</name>
</gene>
<reference evidence="2 3" key="1">
    <citation type="submission" date="2019-11" db="EMBL/GenBank/DDBJ databases">
        <title>Whole genome sequence of Oryza granulata.</title>
        <authorList>
            <person name="Li W."/>
        </authorList>
    </citation>
    <scope>NUCLEOTIDE SEQUENCE [LARGE SCALE GENOMIC DNA]</scope>
    <source>
        <strain evidence="3">cv. Menghai</strain>
        <tissue evidence="2">Leaf</tissue>
    </source>
</reference>
<protein>
    <submittedName>
        <fullName evidence="2">Uncharacterized protein</fullName>
    </submittedName>
</protein>
<dbReference type="Proteomes" id="UP000479710">
    <property type="component" value="Unassembled WGS sequence"/>
</dbReference>